<organism evidence="2">
    <name type="scientific">viral metagenome</name>
    <dbReference type="NCBI Taxonomy" id="1070528"/>
    <lineage>
        <taxon>unclassified sequences</taxon>
        <taxon>metagenomes</taxon>
        <taxon>organismal metagenomes</taxon>
    </lineage>
</organism>
<sequence>MENLFLFAIFTTIFFVLAKIVEMKYIDKTWKPLRVIIRDAIIIFSCSLLASYGYFYMNGTFSDFLNILTENKVLKTDATQIFTDVPSF</sequence>
<dbReference type="AlphaFoldDB" id="A0A6C0I0Z2"/>
<protein>
    <submittedName>
        <fullName evidence="2">Uncharacterized protein</fullName>
    </submittedName>
</protein>
<accession>A0A6C0I0Z2</accession>
<feature type="transmembrane region" description="Helical" evidence="1">
    <location>
        <begin position="6"/>
        <end position="23"/>
    </location>
</feature>
<evidence type="ECO:0000256" key="1">
    <source>
        <dbReference type="SAM" id="Phobius"/>
    </source>
</evidence>
<keyword evidence="1" id="KW-0472">Membrane</keyword>
<evidence type="ECO:0000313" key="2">
    <source>
        <dbReference type="EMBL" id="QHT86047.1"/>
    </source>
</evidence>
<reference evidence="2" key="1">
    <citation type="journal article" date="2020" name="Nature">
        <title>Giant virus diversity and host interactions through global metagenomics.</title>
        <authorList>
            <person name="Schulz F."/>
            <person name="Roux S."/>
            <person name="Paez-Espino D."/>
            <person name="Jungbluth S."/>
            <person name="Walsh D.A."/>
            <person name="Denef V.J."/>
            <person name="McMahon K.D."/>
            <person name="Konstantinidis K.T."/>
            <person name="Eloe-Fadrosh E.A."/>
            <person name="Kyrpides N.C."/>
            <person name="Woyke T."/>
        </authorList>
    </citation>
    <scope>NUCLEOTIDE SEQUENCE</scope>
    <source>
        <strain evidence="2">GVMAG-M-3300023184-184</strain>
    </source>
</reference>
<dbReference type="EMBL" id="MN740057">
    <property type="protein sequence ID" value="QHT86047.1"/>
    <property type="molecule type" value="Genomic_DNA"/>
</dbReference>
<keyword evidence="1" id="KW-0812">Transmembrane</keyword>
<name>A0A6C0I0Z2_9ZZZZ</name>
<feature type="transmembrane region" description="Helical" evidence="1">
    <location>
        <begin position="35"/>
        <end position="55"/>
    </location>
</feature>
<keyword evidence="1" id="KW-1133">Transmembrane helix</keyword>
<proteinExistence type="predicted"/>